<sequence length="69" mass="7840">MKRAPFLAINFVKLRERNRKKTVLTEPPPATTQFPAGFQLLDCFPPLLISVRVKTETVVQNIRAKAEFG</sequence>
<proteinExistence type="predicted"/>
<dbReference type="Proteomes" id="UP000835052">
    <property type="component" value="Unassembled WGS sequence"/>
</dbReference>
<organism evidence="1 2">
    <name type="scientific">Caenorhabditis auriculariae</name>
    <dbReference type="NCBI Taxonomy" id="2777116"/>
    <lineage>
        <taxon>Eukaryota</taxon>
        <taxon>Metazoa</taxon>
        <taxon>Ecdysozoa</taxon>
        <taxon>Nematoda</taxon>
        <taxon>Chromadorea</taxon>
        <taxon>Rhabditida</taxon>
        <taxon>Rhabditina</taxon>
        <taxon>Rhabditomorpha</taxon>
        <taxon>Rhabditoidea</taxon>
        <taxon>Rhabditidae</taxon>
        <taxon>Peloderinae</taxon>
        <taxon>Caenorhabditis</taxon>
    </lineage>
</organism>
<keyword evidence="2" id="KW-1185">Reference proteome</keyword>
<reference evidence="1" key="1">
    <citation type="submission" date="2020-10" db="EMBL/GenBank/DDBJ databases">
        <authorList>
            <person name="Kikuchi T."/>
        </authorList>
    </citation>
    <scope>NUCLEOTIDE SEQUENCE</scope>
    <source>
        <strain evidence="1">NKZ352</strain>
    </source>
</reference>
<accession>A0A8S1H786</accession>
<dbReference type="AlphaFoldDB" id="A0A8S1H786"/>
<evidence type="ECO:0000313" key="1">
    <source>
        <dbReference type="EMBL" id="CAD6191373.1"/>
    </source>
</evidence>
<dbReference type="EMBL" id="CAJGYM010000020">
    <property type="protein sequence ID" value="CAD6191373.1"/>
    <property type="molecule type" value="Genomic_DNA"/>
</dbReference>
<protein>
    <submittedName>
        <fullName evidence="1">Uncharacterized protein</fullName>
    </submittedName>
</protein>
<name>A0A8S1H786_9PELO</name>
<evidence type="ECO:0000313" key="2">
    <source>
        <dbReference type="Proteomes" id="UP000835052"/>
    </source>
</evidence>
<comment type="caution">
    <text evidence="1">The sequence shown here is derived from an EMBL/GenBank/DDBJ whole genome shotgun (WGS) entry which is preliminary data.</text>
</comment>
<gene>
    <name evidence="1" type="ORF">CAUJ_LOCUS7292</name>
</gene>